<dbReference type="PANTHER" id="PTHR31975">
    <property type="entry name" value="BUD SITE SELECTION PROTEIN 7-RELATED"/>
    <property type="match status" value="1"/>
</dbReference>
<dbReference type="PANTHER" id="PTHR31975:SF1">
    <property type="entry name" value="BUD SITE SELECTION PROTEIN 7-RELATED"/>
    <property type="match status" value="1"/>
</dbReference>
<proteinExistence type="predicted"/>
<accession>A0ABR2KXC4</accession>
<keyword evidence="3" id="KW-1185">Reference proteome</keyword>
<gene>
    <name evidence="2" type="ORF">M9Y10_013632</name>
</gene>
<dbReference type="InterPro" id="IPR011990">
    <property type="entry name" value="TPR-like_helical_dom_sf"/>
</dbReference>
<evidence type="ECO:0000313" key="3">
    <source>
        <dbReference type="Proteomes" id="UP001470230"/>
    </source>
</evidence>
<dbReference type="InterPro" id="IPR015374">
    <property type="entry name" value="ChAPs"/>
</dbReference>
<organism evidence="2 3">
    <name type="scientific">Tritrichomonas musculus</name>
    <dbReference type="NCBI Taxonomy" id="1915356"/>
    <lineage>
        <taxon>Eukaryota</taxon>
        <taxon>Metamonada</taxon>
        <taxon>Parabasalia</taxon>
        <taxon>Tritrichomonadida</taxon>
        <taxon>Tritrichomonadidae</taxon>
        <taxon>Tritrichomonas</taxon>
    </lineage>
</organism>
<reference evidence="2 3" key="1">
    <citation type="submission" date="2024-04" db="EMBL/GenBank/DDBJ databases">
        <title>Tritrichomonas musculus Genome.</title>
        <authorList>
            <person name="Alves-Ferreira E."/>
            <person name="Grigg M."/>
            <person name="Lorenzi H."/>
            <person name="Galac M."/>
        </authorList>
    </citation>
    <scope>NUCLEOTIDE SEQUENCE [LARGE SCALE GENOMIC DNA]</scope>
    <source>
        <strain evidence="2 3">EAF2021</strain>
    </source>
</reference>
<dbReference type="EMBL" id="JAPFFF010000002">
    <property type="protein sequence ID" value="KAK8895747.1"/>
    <property type="molecule type" value="Genomic_DNA"/>
</dbReference>
<evidence type="ECO:0000256" key="1">
    <source>
        <dbReference type="SAM" id="MobiDB-lite"/>
    </source>
</evidence>
<evidence type="ECO:0000313" key="2">
    <source>
        <dbReference type="EMBL" id="KAK8895747.1"/>
    </source>
</evidence>
<dbReference type="Pfam" id="PF09295">
    <property type="entry name" value="ChAPs"/>
    <property type="match status" value="1"/>
</dbReference>
<feature type="region of interest" description="Disordered" evidence="1">
    <location>
        <begin position="607"/>
        <end position="645"/>
    </location>
</feature>
<dbReference type="Gene3D" id="1.25.40.10">
    <property type="entry name" value="Tetratricopeptide repeat domain"/>
    <property type="match status" value="1"/>
</dbReference>
<protein>
    <submittedName>
        <fullName evidence="2">Bud site selection protein</fullName>
    </submittedName>
</protein>
<sequence>MLPIKGLIEVANIDLLSSRDQMMKQGFTGLGPPDLVVLKKTDQSTNNSEISSHHIEGFQITSPSSFPAYFARIIQNIRDNESFSSTFFSKPLSATLSGSNLPQKRPKSKRNWLDQNRNKNLTIKEGLYCCWNSFANVDVHIKVCYPGSCSFFCETPNDEAYKISDLTWRELSICSALRFWRASTPLFASLFDLDSIAAPCLQYSVPPSLSADDLRFAVTSHPKSAELEHAILHSLIGLRNPDLFIELLTEFSPKMPHLLSRLIFYVTPKCHTLHKGLLSIIDNVYSCCADDNVPFVFSLVILRLRSNDVQSTFKAIPLLLSSLWNEPLAGIALSRICIALDKSEDALLFLNASSIALKPSWQSKLTWMPNLPVTKPKDSPKSQTNQTERDLFISPLSHSAFYLYRALATIAKKIGIIRLSSILKFKFIPSRVDSVKIPRDKELFPIIEPDDFVDDKGTMLNFLHDPGIECEPEVPAAVRNLPTSQSFLDAAKLVINDVQTIEAIKRGDNYSFESNFNLLKRTIMSLKLGDFEFASLCLSKMTESSVFSELLKMRLMCETEWTNFNDVFHPDTKMLTLNERNALIVAQEICSGLDVLASHNFDIDNINDVDENNDKKEDNNDENDANNEFKENNSNSDDFNNENYNDDINDKINFNSINDFQFNENDSDAFDHDY</sequence>
<name>A0ABR2KXC4_9EUKA</name>
<feature type="compositionally biased region" description="Low complexity" evidence="1">
    <location>
        <begin position="632"/>
        <end position="643"/>
    </location>
</feature>
<dbReference type="Proteomes" id="UP001470230">
    <property type="component" value="Unassembled WGS sequence"/>
</dbReference>
<comment type="caution">
    <text evidence="2">The sequence shown here is derived from an EMBL/GenBank/DDBJ whole genome shotgun (WGS) entry which is preliminary data.</text>
</comment>